<keyword evidence="2" id="KW-1185">Reference proteome</keyword>
<reference evidence="1 2" key="1">
    <citation type="submission" date="2013-12" db="EMBL/GenBank/DDBJ databases">
        <title>Draft genome of the parsitic nematode Ancylostoma duodenale.</title>
        <authorList>
            <person name="Mitreva M."/>
        </authorList>
    </citation>
    <scope>NUCLEOTIDE SEQUENCE [LARGE SCALE GENOMIC DNA]</scope>
    <source>
        <strain evidence="1 2">Zhejiang</strain>
    </source>
</reference>
<gene>
    <name evidence="1" type="ORF">ANCDUO_22487</name>
</gene>
<evidence type="ECO:0000313" key="1">
    <source>
        <dbReference type="EMBL" id="KIH47454.1"/>
    </source>
</evidence>
<dbReference type="Proteomes" id="UP000054047">
    <property type="component" value="Unassembled WGS sequence"/>
</dbReference>
<evidence type="ECO:0000313" key="2">
    <source>
        <dbReference type="Proteomes" id="UP000054047"/>
    </source>
</evidence>
<dbReference type="AlphaFoldDB" id="A0A0C2FL22"/>
<proteinExistence type="predicted"/>
<organism evidence="1 2">
    <name type="scientific">Ancylostoma duodenale</name>
    <dbReference type="NCBI Taxonomy" id="51022"/>
    <lineage>
        <taxon>Eukaryota</taxon>
        <taxon>Metazoa</taxon>
        <taxon>Ecdysozoa</taxon>
        <taxon>Nematoda</taxon>
        <taxon>Chromadorea</taxon>
        <taxon>Rhabditida</taxon>
        <taxon>Rhabditina</taxon>
        <taxon>Rhabditomorpha</taxon>
        <taxon>Strongyloidea</taxon>
        <taxon>Ancylostomatidae</taxon>
        <taxon>Ancylostomatinae</taxon>
        <taxon>Ancylostoma</taxon>
    </lineage>
</organism>
<protein>
    <submittedName>
        <fullName evidence="1">Uncharacterized protein</fullName>
    </submittedName>
</protein>
<name>A0A0C2FL22_9BILA</name>
<sequence>MKNMFELEGLGISALECQEDDKILKYLNQYSMKISFESGSITAPFPLKENISFLEDNYAVAIRRLESLQRTLQQNHDQCAW</sequence>
<dbReference type="EMBL" id="KN767693">
    <property type="protein sequence ID" value="KIH47454.1"/>
    <property type="molecule type" value="Genomic_DNA"/>
</dbReference>
<accession>A0A0C2FL22</accession>
<dbReference type="OrthoDB" id="5873780at2759"/>